<dbReference type="Gene3D" id="1.10.10.10">
    <property type="entry name" value="Winged helix-like DNA-binding domain superfamily/Winged helix DNA-binding domain"/>
    <property type="match status" value="1"/>
</dbReference>
<dbReference type="SUPFAM" id="SSF88946">
    <property type="entry name" value="Sigma2 domain of RNA polymerase sigma factors"/>
    <property type="match status" value="1"/>
</dbReference>
<evidence type="ECO:0000256" key="2">
    <source>
        <dbReference type="ARBA" id="ARBA00023015"/>
    </source>
</evidence>
<dbReference type="EMBL" id="CP136051">
    <property type="protein sequence ID" value="WOK08295.1"/>
    <property type="molecule type" value="Genomic_DNA"/>
</dbReference>
<dbReference type="Proteomes" id="UP001302349">
    <property type="component" value="Chromosome"/>
</dbReference>
<dbReference type="SUPFAM" id="SSF88659">
    <property type="entry name" value="Sigma3 and sigma4 domains of RNA polymerase sigma factors"/>
    <property type="match status" value="1"/>
</dbReference>
<dbReference type="InterPro" id="IPR014284">
    <property type="entry name" value="RNA_pol_sigma-70_dom"/>
</dbReference>
<evidence type="ECO:0000313" key="7">
    <source>
        <dbReference type="EMBL" id="WOK08295.1"/>
    </source>
</evidence>
<evidence type="ECO:0000313" key="8">
    <source>
        <dbReference type="Proteomes" id="UP001302349"/>
    </source>
</evidence>
<dbReference type="InterPro" id="IPR013249">
    <property type="entry name" value="RNA_pol_sigma70_r4_t2"/>
</dbReference>
<accession>A0ABZ0ITE7</accession>
<reference evidence="7 8" key="1">
    <citation type="journal article" date="2023" name="Microbiol. Resour. Announc.">
        <title>Complete Genome Sequence of Imperialibacter roseus strain P4T.</title>
        <authorList>
            <person name="Tizabi D.R."/>
            <person name="Bachvaroff T."/>
            <person name="Hill R.T."/>
        </authorList>
    </citation>
    <scope>NUCLEOTIDE SEQUENCE [LARGE SCALE GENOMIC DNA]</scope>
    <source>
        <strain evidence="7 8">P4T</strain>
    </source>
</reference>
<dbReference type="CDD" id="cd06171">
    <property type="entry name" value="Sigma70_r4"/>
    <property type="match status" value="1"/>
</dbReference>
<dbReference type="InterPro" id="IPR013325">
    <property type="entry name" value="RNA_pol_sigma_r2"/>
</dbReference>
<keyword evidence="4" id="KW-0804">Transcription</keyword>
<evidence type="ECO:0000256" key="1">
    <source>
        <dbReference type="ARBA" id="ARBA00010641"/>
    </source>
</evidence>
<comment type="similarity">
    <text evidence="1">Belongs to the sigma-70 factor family. ECF subfamily.</text>
</comment>
<evidence type="ECO:0000256" key="4">
    <source>
        <dbReference type="ARBA" id="ARBA00023163"/>
    </source>
</evidence>
<name>A0ABZ0ITE7_9BACT</name>
<dbReference type="PANTHER" id="PTHR43133">
    <property type="entry name" value="RNA POLYMERASE ECF-TYPE SIGMA FACTO"/>
    <property type="match status" value="1"/>
</dbReference>
<gene>
    <name evidence="7" type="ORF">RT717_06545</name>
</gene>
<evidence type="ECO:0000259" key="6">
    <source>
        <dbReference type="Pfam" id="PF08281"/>
    </source>
</evidence>
<dbReference type="Pfam" id="PF08281">
    <property type="entry name" value="Sigma70_r4_2"/>
    <property type="match status" value="1"/>
</dbReference>
<dbReference type="InterPro" id="IPR007627">
    <property type="entry name" value="RNA_pol_sigma70_r2"/>
</dbReference>
<keyword evidence="8" id="KW-1185">Reference proteome</keyword>
<dbReference type="InterPro" id="IPR013324">
    <property type="entry name" value="RNA_pol_sigma_r3/r4-like"/>
</dbReference>
<dbReference type="PANTHER" id="PTHR43133:SF46">
    <property type="entry name" value="RNA POLYMERASE SIGMA-70 FACTOR ECF SUBFAMILY"/>
    <property type="match status" value="1"/>
</dbReference>
<dbReference type="NCBIfam" id="TIGR02937">
    <property type="entry name" value="sigma70-ECF"/>
    <property type="match status" value="1"/>
</dbReference>
<dbReference type="Pfam" id="PF04542">
    <property type="entry name" value="Sigma70_r2"/>
    <property type="match status" value="1"/>
</dbReference>
<evidence type="ECO:0000259" key="5">
    <source>
        <dbReference type="Pfam" id="PF04542"/>
    </source>
</evidence>
<evidence type="ECO:0000256" key="3">
    <source>
        <dbReference type="ARBA" id="ARBA00023082"/>
    </source>
</evidence>
<sequence length="196" mass="22719">MLITKRASITGTKLAPSKSVDSIDCLLWRVLRDDDSQAFEKLFVVGYHPLRSFCEKLVENNEVAEELVSEVFLKIWINRNVIVISSSPKSYLYTAVRNISFDYLRKEKKYSFTNIENELAIPCDHFDPQKRSEYAELQESIDNAVARLPKQCRLVFQLSRDQGLRYVEIADRLHLSVKTIETQMSRALKSLRKSIV</sequence>
<dbReference type="InterPro" id="IPR039425">
    <property type="entry name" value="RNA_pol_sigma-70-like"/>
</dbReference>
<keyword evidence="3" id="KW-0731">Sigma factor</keyword>
<proteinExistence type="inferred from homology"/>
<dbReference type="Gene3D" id="1.10.1740.10">
    <property type="match status" value="1"/>
</dbReference>
<organism evidence="7 8">
    <name type="scientific">Imperialibacter roseus</name>
    <dbReference type="NCBI Taxonomy" id="1324217"/>
    <lineage>
        <taxon>Bacteria</taxon>
        <taxon>Pseudomonadati</taxon>
        <taxon>Bacteroidota</taxon>
        <taxon>Cytophagia</taxon>
        <taxon>Cytophagales</taxon>
        <taxon>Flammeovirgaceae</taxon>
        <taxon>Imperialibacter</taxon>
    </lineage>
</organism>
<feature type="domain" description="RNA polymerase sigma factor 70 region 4 type 2" evidence="6">
    <location>
        <begin position="139"/>
        <end position="191"/>
    </location>
</feature>
<protein>
    <submittedName>
        <fullName evidence="7">RNA polymerase sigma-70 factor</fullName>
    </submittedName>
</protein>
<dbReference type="NCBIfam" id="TIGR02985">
    <property type="entry name" value="Sig70_bacteroi1"/>
    <property type="match status" value="1"/>
</dbReference>
<keyword evidence="2" id="KW-0805">Transcription regulation</keyword>
<dbReference type="RefSeq" id="WP_317490941.1">
    <property type="nucleotide sequence ID" value="NZ_CP136051.1"/>
</dbReference>
<dbReference type="InterPro" id="IPR014327">
    <property type="entry name" value="RNA_pol_sigma70_bacteroid"/>
</dbReference>
<feature type="domain" description="RNA polymerase sigma-70 region 2" evidence="5">
    <location>
        <begin position="49"/>
        <end position="109"/>
    </location>
</feature>
<dbReference type="InterPro" id="IPR036388">
    <property type="entry name" value="WH-like_DNA-bd_sf"/>
</dbReference>